<dbReference type="Proteomes" id="UP000460272">
    <property type="component" value="Unassembled WGS sequence"/>
</dbReference>
<dbReference type="EMBL" id="RPFW01000006">
    <property type="protein sequence ID" value="TVZ01486.1"/>
    <property type="molecule type" value="Genomic_DNA"/>
</dbReference>
<name>A0A6P2BTD4_9ACTN</name>
<dbReference type="OrthoDB" id="3540315at2"/>
<accession>A0A6P2BTD4</accession>
<comment type="caution">
    <text evidence="1">The sequence shown here is derived from an EMBL/GenBank/DDBJ whole genome shotgun (WGS) entry which is preliminary data.</text>
</comment>
<gene>
    <name evidence="1" type="ORF">EAS64_28660</name>
</gene>
<evidence type="ECO:0000313" key="1">
    <source>
        <dbReference type="EMBL" id="TVZ01486.1"/>
    </source>
</evidence>
<sequence length="85" mass="9493">MFVIRLPNGNLQVPQTAVRSGDGRLIGDVYVEIGPDDSDYERLSAQALTLDEIEERKGQWRAGDAALLREFQEFARLVGDDPFPS</sequence>
<reference evidence="1 2" key="1">
    <citation type="submission" date="2018-11" db="EMBL/GenBank/DDBJ databases">
        <title>Trebonia kvetii gen.nov., sp.nov., a novel acidophilic actinobacterium, and proposal of the new actinobacterial family Treboniaceae fam. nov.</title>
        <authorList>
            <person name="Rapoport D."/>
            <person name="Sagova-Mareckova M."/>
            <person name="Sedlacek I."/>
            <person name="Provaznik J."/>
            <person name="Kralova S."/>
            <person name="Pavlinic D."/>
            <person name="Benes V."/>
            <person name="Kopecky J."/>
        </authorList>
    </citation>
    <scope>NUCLEOTIDE SEQUENCE [LARGE SCALE GENOMIC DNA]</scope>
    <source>
        <strain evidence="1 2">15Tr583</strain>
    </source>
</reference>
<proteinExistence type="predicted"/>
<organism evidence="1 2">
    <name type="scientific">Trebonia kvetii</name>
    <dbReference type="NCBI Taxonomy" id="2480626"/>
    <lineage>
        <taxon>Bacteria</taxon>
        <taxon>Bacillati</taxon>
        <taxon>Actinomycetota</taxon>
        <taxon>Actinomycetes</taxon>
        <taxon>Streptosporangiales</taxon>
        <taxon>Treboniaceae</taxon>
        <taxon>Trebonia</taxon>
    </lineage>
</organism>
<protein>
    <submittedName>
        <fullName evidence="1">Uncharacterized protein</fullName>
    </submittedName>
</protein>
<dbReference type="AlphaFoldDB" id="A0A6P2BTD4"/>
<evidence type="ECO:0000313" key="2">
    <source>
        <dbReference type="Proteomes" id="UP000460272"/>
    </source>
</evidence>
<keyword evidence="2" id="KW-1185">Reference proteome</keyword>
<dbReference type="RefSeq" id="WP_145858128.1">
    <property type="nucleotide sequence ID" value="NZ_RPFW01000006.1"/>
</dbReference>